<evidence type="ECO:0000313" key="2">
    <source>
        <dbReference type="EMBL" id="KAL3314349.1"/>
    </source>
</evidence>
<feature type="transmembrane region" description="Helical" evidence="1">
    <location>
        <begin position="508"/>
        <end position="525"/>
    </location>
</feature>
<gene>
    <name evidence="2" type="ORF">Ciccas_007028</name>
</gene>
<accession>A0ABD2Q457</accession>
<feature type="transmembrane region" description="Helical" evidence="1">
    <location>
        <begin position="453"/>
        <end position="477"/>
    </location>
</feature>
<evidence type="ECO:0000256" key="1">
    <source>
        <dbReference type="SAM" id="Phobius"/>
    </source>
</evidence>
<sequence>MKFQRPHWSSIKSFIKNRPFLYVDNKLVVDKWPAYVYFAFALYLKIHGSSLLKFRGGSGKKLQDQFIAPEEFFMLLDISALYVPDMFLGLESFIASRLLPDYFSKQKTIFVTLLGLSSPIGDILYKSYFTYGTDGKSLEDISKDLCYMRLPNFIAFLIGIPVLRSLTDYFCALSEVQLGSRHSSVIKNSLNSFPQSFPHLVEVKIVNMTIVKIHKLKQYELPKYEESITEMVLRYIEKNRQDFIFKTKHSVFVPVLVTVIDKSAIDLFHGNPEGVMSMQLLDTVATNESASSQMREDFRNALISGQRMIHATCNEAIGKKIVSTALCLVIDKHNWVQYQELQHYNEHLKVDTDLISEISPELSSASSDSKTPDQVSESETSWLSLNIDIKAVETNRRQQNILAFDTGDADLSKEATDKITKATLDQEESLEDAATDDAISKCGQCCQKTKKLFAFYVPTLKALTFYLGSTLFFMAYTTEDMYNMQLRKEEHEQRVVIPKNFLSRNSNLLGNIIYSILLVSAPRLIQWLKKGHICMASHFFICISLHCIFCFIKLGIFNSFVYYNQIPFLIFNSIKYGMFYKFSMLLEVWVLYEVLVETNNTFKHALLFTFTRGALIFSTIWVNSEC</sequence>
<comment type="caution">
    <text evidence="2">The sequence shown here is derived from an EMBL/GenBank/DDBJ whole genome shotgun (WGS) entry which is preliminary data.</text>
</comment>
<dbReference type="AlphaFoldDB" id="A0ABD2Q457"/>
<keyword evidence="3" id="KW-1185">Reference proteome</keyword>
<dbReference type="EMBL" id="JBJKFK010001023">
    <property type="protein sequence ID" value="KAL3314349.1"/>
    <property type="molecule type" value="Genomic_DNA"/>
</dbReference>
<feature type="transmembrane region" description="Helical" evidence="1">
    <location>
        <begin position="537"/>
        <end position="562"/>
    </location>
</feature>
<dbReference type="Proteomes" id="UP001626550">
    <property type="component" value="Unassembled WGS sequence"/>
</dbReference>
<keyword evidence="1" id="KW-1133">Transmembrane helix</keyword>
<evidence type="ECO:0000313" key="3">
    <source>
        <dbReference type="Proteomes" id="UP001626550"/>
    </source>
</evidence>
<keyword evidence="1" id="KW-0472">Membrane</keyword>
<organism evidence="2 3">
    <name type="scientific">Cichlidogyrus casuarinus</name>
    <dbReference type="NCBI Taxonomy" id="1844966"/>
    <lineage>
        <taxon>Eukaryota</taxon>
        <taxon>Metazoa</taxon>
        <taxon>Spiralia</taxon>
        <taxon>Lophotrochozoa</taxon>
        <taxon>Platyhelminthes</taxon>
        <taxon>Monogenea</taxon>
        <taxon>Monopisthocotylea</taxon>
        <taxon>Dactylogyridea</taxon>
        <taxon>Ancyrocephalidae</taxon>
        <taxon>Cichlidogyrus</taxon>
    </lineage>
</organism>
<proteinExistence type="predicted"/>
<feature type="transmembrane region" description="Helical" evidence="1">
    <location>
        <begin position="574"/>
        <end position="592"/>
    </location>
</feature>
<name>A0ABD2Q457_9PLAT</name>
<reference evidence="2 3" key="1">
    <citation type="submission" date="2024-11" db="EMBL/GenBank/DDBJ databases">
        <title>Adaptive evolution of stress response genes in parasites aligns with host niche diversity.</title>
        <authorList>
            <person name="Hahn C."/>
            <person name="Resl P."/>
        </authorList>
    </citation>
    <scope>NUCLEOTIDE SEQUENCE [LARGE SCALE GENOMIC DNA]</scope>
    <source>
        <strain evidence="2">EGGRZ-B1_66</strain>
        <tissue evidence="2">Body</tissue>
    </source>
</reference>
<protein>
    <submittedName>
        <fullName evidence="2">Uncharacterized protein</fullName>
    </submittedName>
</protein>
<keyword evidence="1" id="KW-0812">Transmembrane</keyword>
<feature type="transmembrane region" description="Helical" evidence="1">
    <location>
        <begin position="604"/>
        <end position="622"/>
    </location>
</feature>